<accession>S7VBG1</accession>
<dbReference type="EMBL" id="ATNM01000118">
    <property type="protein sequence ID" value="EPR67570.1"/>
    <property type="molecule type" value="Genomic_DNA"/>
</dbReference>
<dbReference type="AlphaFoldDB" id="S7VBG1"/>
<protein>
    <submittedName>
        <fullName evidence="1">Uncharacterized protein</fullName>
    </submittedName>
</protein>
<sequence length="37" mass="4512">MVWFFKIDHLNDLIYDLIKKYSNKICDERSEIYLTGS</sequence>
<reference evidence="1 2" key="1">
    <citation type="journal article" date="2013" name="Genome Announc.">
        <title>Draft Genome Sequence of Cyclobacterium qasimii Strain M12-11BT, Isolated from Arctic Marine Sediment.</title>
        <authorList>
            <person name="Shivaji S."/>
            <person name="Ara S."/>
            <person name="Singh A."/>
            <person name="Kumar Pinnaka A."/>
        </authorList>
    </citation>
    <scope>NUCLEOTIDE SEQUENCE [LARGE SCALE GENOMIC DNA]</scope>
    <source>
        <strain evidence="1 2">M12-11B</strain>
    </source>
</reference>
<organism evidence="1 2">
    <name type="scientific">Cyclobacterium qasimii M12-11B</name>
    <dbReference type="NCBI Taxonomy" id="641524"/>
    <lineage>
        <taxon>Bacteria</taxon>
        <taxon>Pseudomonadati</taxon>
        <taxon>Bacteroidota</taxon>
        <taxon>Cytophagia</taxon>
        <taxon>Cytophagales</taxon>
        <taxon>Cyclobacteriaceae</taxon>
        <taxon>Cyclobacterium</taxon>
    </lineage>
</organism>
<dbReference type="STRING" id="641524.ADICYQ_3358"/>
<name>S7VBG1_9BACT</name>
<dbReference type="Proteomes" id="UP000014974">
    <property type="component" value="Unassembled WGS sequence"/>
</dbReference>
<evidence type="ECO:0000313" key="1">
    <source>
        <dbReference type="EMBL" id="EPR67570.1"/>
    </source>
</evidence>
<gene>
    <name evidence="1" type="ORF">ADICYQ_3358</name>
</gene>
<comment type="caution">
    <text evidence="1">The sequence shown here is derived from an EMBL/GenBank/DDBJ whole genome shotgun (WGS) entry which is preliminary data.</text>
</comment>
<evidence type="ECO:0000313" key="2">
    <source>
        <dbReference type="Proteomes" id="UP000014974"/>
    </source>
</evidence>
<proteinExistence type="predicted"/>